<proteinExistence type="predicted"/>
<dbReference type="OrthoDB" id="125993at2759"/>
<evidence type="ECO:0000313" key="3">
    <source>
        <dbReference type="Proteomes" id="UP001165083"/>
    </source>
</evidence>
<comment type="caution">
    <text evidence="2">The sequence shown here is derived from an EMBL/GenBank/DDBJ whole genome shotgun (WGS) entry which is preliminary data.</text>
</comment>
<protein>
    <submittedName>
        <fullName evidence="2">Unnamed protein product</fullName>
    </submittedName>
</protein>
<keyword evidence="3" id="KW-1185">Reference proteome</keyword>
<dbReference type="Proteomes" id="UP001165083">
    <property type="component" value="Unassembled WGS sequence"/>
</dbReference>
<feature type="region of interest" description="Disordered" evidence="1">
    <location>
        <begin position="68"/>
        <end position="87"/>
    </location>
</feature>
<name>A0A9W6WU80_9STRA</name>
<gene>
    <name evidence="2" type="ORF">Plil01_000583900</name>
</gene>
<feature type="compositionally biased region" description="Polar residues" evidence="1">
    <location>
        <begin position="10"/>
        <end position="20"/>
    </location>
</feature>
<organism evidence="2 3">
    <name type="scientific">Phytophthora lilii</name>
    <dbReference type="NCBI Taxonomy" id="2077276"/>
    <lineage>
        <taxon>Eukaryota</taxon>
        <taxon>Sar</taxon>
        <taxon>Stramenopiles</taxon>
        <taxon>Oomycota</taxon>
        <taxon>Peronosporomycetes</taxon>
        <taxon>Peronosporales</taxon>
        <taxon>Peronosporaceae</taxon>
        <taxon>Phytophthora</taxon>
    </lineage>
</organism>
<dbReference type="AlphaFoldDB" id="A0A9W6WU80"/>
<feature type="region of interest" description="Disordered" evidence="1">
    <location>
        <begin position="1"/>
        <end position="22"/>
    </location>
</feature>
<feature type="compositionally biased region" description="Polar residues" evidence="1">
    <location>
        <begin position="40"/>
        <end position="50"/>
    </location>
</feature>
<dbReference type="EMBL" id="BSXW01000250">
    <property type="protein sequence ID" value="GMF16406.1"/>
    <property type="molecule type" value="Genomic_DNA"/>
</dbReference>
<sequence>MCGHEDAENEGQNSAASSPRSIKGSLAFILDDEASKRKASTAQLDATQPTAAKRSRTSFATNTISSLLTPTSSVDGENEARHATTTTAPLARKVRGQVVDGVSCCRGANMRGSCFPGKQVLHR</sequence>
<feature type="region of interest" description="Disordered" evidence="1">
    <location>
        <begin position="37"/>
        <end position="58"/>
    </location>
</feature>
<evidence type="ECO:0000313" key="2">
    <source>
        <dbReference type="EMBL" id="GMF16406.1"/>
    </source>
</evidence>
<reference evidence="2" key="1">
    <citation type="submission" date="2023-04" db="EMBL/GenBank/DDBJ databases">
        <title>Phytophthora lilii NBRC 32176.</title>
        <authorList>
            <person name="Ichikawa N."/>
            <person name="Sato H."/>
            <person name="Tonouchi N."/>
        </authorList>
    </citation>
    <scope>NUCLEOTIDE SEQUENCE</scope>
    <source>
        <strain evidence="2">NBRC 32176</strain>
    </source>
</reference>
<accession>A0A9W6WU80</accession>
<evidence type="ECO:0000256" key="1">
    <source>
        <dbReference type="SAM" id="MobiDB-lite"/>
    </source>
</evidence>